<name>A0A8J3IQG0_9CHLR</name>
<keyword evidence="2" id="KW-0547">Nucleotide-binding</keyword>
<feature type="domain" description="ATP-grasp" evidence="3">
    <location>
        <begin position="505"/>
        <end position="713"/>
    </location>
</feature>
<dbReference type="RefSeq" id="WP_220206684.1">
    <property type="nucleotide sequence ID" value="NZ_BNJK01000001.1"/>
</dbReference>
<dbReference type="Gene3D" id="3.40.50.720">
    <property type="entry name" value="NAD(P)-binding Rossmann-like Domain"/>
    <property type="match status" value="1"/>
</dbReference>
<dbReference type="InterPro" id="IPR043938">
    <property type="entry name" value="Ligase_CoA_dom"/>
</dbReference>
<keyword evidence="2" id="KW-0067">ATP-binding</keyword>
<dbReference type="SUPFAM" id="SSF51735">
    <property type="entry name" value="NAD(P)-binding Rossmann-fold domains"/>
    <property type="match status" value="1"/>
</dbReference>
<comment type="caution">
    <text evidence="4">The sequence shown here is derived from an EMBL/GenBank/DDBJ whole genome shotgun (WGS) entry which is preliminary data.</text>
</comment>
<reference evidence="4" key="1">
    <citation type="submission" date="2020-10" db="EMBL/GenBank/DDBJ databases">
        <title>Taxonomic study of unclassified bacteria belonging to the class Ktedonobacteria.</title>
        <authorList>
            <person name="Yabe S."/>
            <person name="Wang C.M."/>
            <person name="Zheng Y."/>
            <person name="Sakai Y."/>
            <person name="Cavaletti L."/>
            <person name="Monciardini P."/>
            <person name="Donadio S."/>
        </authorList>
    </citation>
    <scope>NUCLEOTIDE SEQUENCE</scope>
    <source>
        <strain evidence="4">ID150040</strain>
    </source>
</reference>
<dbReference type="SUPFAM" id="SSF56059">
    <property type="entry name" value="Glutathione synthetase ATP-binding domain-like"/>
    <property type="match status" value="1"/>
</dbReference>
<evidence type="ECO:0000313" key="4">
    <source>
        <dbReference type="EMBL" id="GHO96034.1"/>
    </source>
</evidence>
<keyword evidence="5" id="KW-1185">Reference proteome</keyword>
<proteinExistence type="inferred from homology"/>
<dbReference type="GO" id="GO:0005524">
    <property type="term" value="F:ATP binding"/>
    <property type="evidence" value="ECO:0007669"/>
    <property type="project" value="UniProtKB-UniRule"/>
</dbReference>
<dbReference type="SMART" id="SM00881">
    <property type="entry name" value="CoA_binding"/>
    <property type="match status" value="1"/>
</dbReference>
<dbReference type="Proteomes" id="UP000597444">
    <property type="component" value="Unassembled WGS sequence"/>
</dbReference>
<dbReference type="InterPro" id="IPR013815">
    <property type="entry name" value="ATP_grasp_subdomain_1"/>
</dbReference>
<evidence type="ECO:0000256" key="1">
    <source>
        <dbReference type="ARBA" id="ARBA00060888"/>
    </source>
</evidence>
<dbReference type="EMBL" id="BNJK01000001">
    <property type="protein sequence ID" value="GHO96034.1"/>
    <property type="molecule type" value="Genomic_DNA"/>
</dbReference>
<dbReference type="InterPro" id="IPR016102">
    <property type="entry name" value="Succinyl-CoA_synth-like"/>
</dbReference>
<evidence type="ECO:0000259" key="3">
    <source>
        <dbReference type="PROSITE" id="PS50975"/>
    </source>
</evidence>
<evidence type="ECO:0000256" key="2">
    <source>
        <dbReference type="PROSITE-ProRule" id="PRU00409"/>
    </source>
</evidence>
<dbReference type="Gene3D" id="3.40.50.261">
    <property type="entry name" value="Succinyl-CoA synthetase domains"/>
    <property type="match status" value="2"/>
</dbReference>
<dbReference type="InterPro" id="IPR032875">
    <property type="entry name" value="Succ_CoA_lig_flav_dom"/>
</dbReference>
<comment type="similarity">
    <text evidence="1">In the N-terminal section; belongs to the acetate CoA ligase alpha subunit family.</text>
</comment>
<dbReference type="Gene3D" id="3.30.1490.20">
    <property type="entry name" value="ATP-grasp fold, A domain"/>
    <property type="match status" value="1"/>
</dbReference>
<dbReference type="InterPro" id="IPR036291">
    <property type="entry name" value="NAD(P)-bd_dom_sf"/>
</dbReference>
<dbReference type="Pfam" id="PF13549">
    <property type="entry name" value="ATP-grasp_5"/>
    <property type="match status" value="1"/>
</dbReference>
<organism evidence="4 5">
    <name type="scientific">Reticulibacter mediterranei</name>
    <dbReference type="NCBI Taxonomy" id="2778369"/>
    <lineage>
        <taxon>Bacteria</taxon>
        <taxon>Bacillati</taxon>
        <taxon>Chloroflexota</taxon>
        <taxon>Ktedonobacteria</taxon>
        <taxon>Ktedonobacterales</taxon>
        <taxon>Reticulibacteraceae</taxon>
        <taxon>Reticulibacter</taxon>
    </lineage>
</organism>
<dbReference type="PANTHER" id="PTHR42793:SF4">
    <property type="entry name" value="BLL6376 PROTEIN"/>
    <property type="match status" value="1"/>
</dbReference>
<dbReference type="PROSITE" id="PS50975">
    <property type="entry name" value="ATP_GRASP"/>
    <property type="match status" value="1"/>
</dbReference>
<dbReference type="PANTHER" id="PTHR42793">
    <property type="entry name" value="COA BINDING DOMAIN CONTAINING PROTEIN"/>
    <property type="match status" value="1"/>
</dbReference>
<protein>
    <submittedName>
        <fullName evidence="4">Acyl-CoA synthetase</fullName>
    </submittedName>
</protein>
<dbReference type="Pfam" id="PF19045">
    <property type="entry name" value="Ligase_CoA_2"/>
    <property type="match status" value="1"/>
</dbReference>
<gene>
    <name evidence="4" type="ORF">KSF_060820</name>
</gene>
<dbReference type="AlphaFoldDB" id="A0A8J3IQG0"/>
<accession>A0A8J3IQG0</accession>
<dbReference type="Pfam" id="PF13380">
    <property type="entry name" value="CoA_binding_2"/>
    <property type="match status" value="1"/>
</dbReference>
<dbReference type="SUPFAM" id="SSF52210">
    <property type="entry name" value="Succinyl-CoA synthetase domains"/>
    <property type="match status" value="2"/>
</dbReference>
<dbReference type="GO" id="GO:0043758">
    <property type="term" value="F:acetate-CoA ligase (ADP-forming) activity"/>
    <property type="evidence" value="ECO:0007669"/>
    <property type="project" value="InterPro"/>
</dbReference>
<dbReference type="Pfam" id="PF13607">
    <property type="entry name" value="Succ_CoA_lig"/>
    <property type="match status" value="1"/>
</dbReference>
<dbReference type="InterPro" id="IPR003781">
    <property type="entry name" value="CoA-bd"/>
</dbReference>
<dbReference type="FunFam" id="3.30.1490.20:FF:000020">
    <property type="entry name" value="Protein lysine acetyltransferase"/>
    <property type="match status" value="1"/>
</dbReference>
<dbReference type="Gene3D" id="3.30.470.20">
    <property type="entry name" value="ATP-grasp fold, B domain"/>
    <property type="match status" value="1"/>
</dbReference>
<dbReference type="GO" id="GO:0046872">
    <property type="term" value="F:metal ion binding"/>
    <property type="evidence" value="ECO:0007669"/>
    <property type="project" value="InterPro"/>
</dbReference>
<dbReference type="InterPro" id="IPR011761">
    <property type="entry name" value="ATP-grasp"/>
</dbReference>
<sequence length="717" mass="77170">MSDKDRITPEQLHRFLRPRSIVLVGATDNSRWSISTFENLQRFEFSGPIYLVNPKRAIVHGQPAVSSLRDLPEPADLAFVMVPTQHVFSVVEEAAEMGTKHFVILTAGYREVGEAGAQLELELLTFAQERGLTLLGPNGNGFINVTDRITPYGLAISPPLVSGPVSVVLQSGALASAVLSFAQAHAIGLSLLVSMGNESMISTTDVVDYLIEDDATHAIALFLESIRHPEELRRVANKARERRKPIIALKIGRSEMSTRTALAHTGALVGNDAINDAAFKQLGIVRVESLEDLLLTAGLAGYHRSLPGRRMGVVTPSGGACDIISDLAQDEGIVLPEFAPQTVERLQEILPPFSTAHNPLDVTGYIVVDGTLQARSLDVVINDPNIDFILFLTSLDGRRQLEPSALANLLGQYDQLAETIKAACMPVVLVSNTCIDLTPTGQAVVERTGLHVVAGMKHGVHAIGRLLWWSEQLNTSVPDNQAVSQLAAPAITYPRRGNWSEAKVRLLLQEAGILVVPGSLATSPEEAVQAAHALGFPVALKIQSAALPHKSDVGGVALNVANEQAVHAGFTTMMERVQAQHPDVHIEGILVSTMRPPGTELLVGIVRDPLWGPVLTLGLGGIWTEALRDTAIRILPVEHEDIRNMLRELRGATLLLGGRGHTPVDLPALVDVIYHISTLALSLGPDLNTLEINPLLIGTAGIEVLDVLLSWHAQELL</sequence>
<evidence type="ECO:0000313" key="5">
    <source>
        <dbReference type="Proteomes" id="UP000597444"/>
    </source>
</evidence>